<proteinExistence type="predicted"/>
<name>A0AAE0BQY8_9CHLO</name>
<reference evidence="2 3" key="1">
    <citation type="journal article" date="2015" name="Genome Biol. Evol.">
        <title>Comparative Genomics of a Bacterivorous Green Alga Reveals Evolutionary Causalities and Consequences of Phago-Mixotrophic Mode of Nutrition.</title>
        <authorList>
            <person name="Burns J.A."/>
            <person name="Paasch A."/>
            <person name="Narechania A."/>
            <person name="Kim E."/>
        </authorList>
    </citation>
    <scope>NUCLEOTIDE SEQUENCE [LARGE SCALE GENOMIC DNA]</scope>
    <source>
        <strain evidence="2 3">PLY_AMNH</strain>
    </source>
</reference>
<dbReference type="AlphaFoldDB" id="A0AAE0BQY8"/>
<dbReference type="PANTHER" id="PTHR24020">
    <property type="entry name" value="COLLAGEN ALPHA"/>
    <property type="match status" value="1"/>
</dbReference>
<accession>A0AAE0BQY8</accession>
<organism evidence="2 3">
    <name type="scientific">Cymbomonas tetramitiformis</name>
    <dbReference type="NCBI Taxonomy" id="36881"/>
    <lineage>
        <taxon>Eukaryota</taxon>
        <taxon>Viridiplantae</taxon>
        <taxon>Chlorophyta</taxon>
        <taxon>Pyramimonadophyceae</taxon>
        <taxon>Pyramimonadales</taxon>
        <taxon>Pyramimonadaceae</taxon>
        <taxon>Cymbomonas</taxon>
    </lineage>
</organism>
<dbReference type="EMBL" id="LGRX02033452">
    <property type="protein sequence ID" value="KAK3241181.1"/>
    <property type="molecule type" value="Genomic_DNA"/>
</dbReference>
<dbReference type="Gene3D" id="3.40.50.410">
    <property type="entry name" value="von Willebrand factor, type A domain"/>
    <property type="match status" value="1"/>
</dbReference>
<dbReference type="InterPro" id="IPR036465">
    <property type="entry name" value="vWFA_dom_sf"/>
</dbReference>
<evidence type="ECO:0000313" key="2">
    <source>
        <dbReference type="EMBL" id="KAK3241181.1"/>
    </source>
</evidence>
<dbReference type="PRINTS" id="PR00453">
    <property type="entry name" value="VWFADOMAIN"/>
</dbReference>
<gene>
    <name evidence="2" type="ORF">CYMTET_49027</name>
</gene>
<evidence type="ECO:0000259" key="1">
    <source>
        <dbReference type="PROSITE" id="PS50234"/>
    </source>
</evidence>
<comment type="caution">
    <text evidence="2">The sequence shown here is derived from an EMBL/GenBank/DDBJ whole genome shotgun (WGS) entry which is preliminary data.</text>
</comment>
<protein>
    <recommendedName>
        <fullName evidence="1">VWFA domain-containing protein</fullName>
    </recommendedName>
</protein>
<feature type="domain" description="VWFA" evidence="1">
    <location>
        <begin position="195"/>
        <end position="366"/>
    </location>
</feature>
<dbReference type="Proteomes" id="UP001190700">
    <property type="component" value="Unassembled WGS sequence"/>
</dbReference>
<dbReference type="InterPro" id="IPR050525">
    <property type="entry name" value="ECM_Assembly_Org"/>
</dbReference>
<keyword evidence="3" id="KW-1185">Reference proteome</keyword>
<dbReference type="SMART" id="SM00327">
    <property type="entry name" value="VWA"/>
    <property type="match status" value="1"/>
</dbReference>
<evidence type="ECO:0000313" key="3">
    <source>
        <dbReference type="Proteomes" id="UP001190700"/>
    </source>
</evidence>
<dbReference type="Pfam" id="PF00092">
    <property type="entry name" value="VWA"/>
    <property type="match status" value="1"/>
</dbReference>
<dbReference type="SUPFAM" id="SSF53300">
    <property type="entry name" value="vWA-like"/>
    <property type="match status" value="1"/>
</dbReference>
<sequence>MRQAVHLIHLGERCGQDLKRLISEITHVTCDTYQCDVNAHTCSLLPPGSSGEFTNTSLRVHAPGWPIDTFPVHTAADGSVQVVSSEGAMPVAYQVSAGGLIAAATLAFGPVRSRPFHDFDLAMTTAGYAVLTMAKCEEVESGCSFASSTPHLQARGSKDSDIAMMRAAGQTLERSSVAVTPPHDTVPPVCDMPAEIMLVIDGSSSESRGNFSMMLGFSDELRRSFNVSSSTVHMGVVQFSAKGAGRVASSLTDDPAALSRVILSLEQSGGSTAIGEGIRMAQAELAQGRPTVKHVMILMTDGAENEGSNPLDAAYDAKSNGTEIIILGIGANVHLQALQSYATQPSSTHVYNPANFGMLKNYVEATVHTACNKYFACDNASKTCQPVGPGEEGVLIGQCLMDCGARPKPPTPSPPTPHAAVYLCSQSTFMCDEVKPGTPGSASKEVCASKCGHATPPLLIGQWRGIQISPGYISGELDLHFEASSYALKDTKGNISTGGVTATGYFSLQVLDSSSGNLRGILFSYDADGPETTTITMLIGKPGVINLPLSVRAGFSDPKYDTYMLGKCNHKAPTCNFSAAMP</sequence>
<dbReference type="PROSITE" id="PS50234">
    <property type="entry name" value="VWFA"/>
    <property type="match status" value="1"/>
</dbReference>
<dbReference type="InterPro" id="IPR002035">
    <property type="entry name" value="VWF_A"/>
</dbReference>
<dbReference type="CDD" id="cd01450">
    <property type="entry name" value="vWFA_subfamily_ECM"/>
    <property type="match status" value="1"/>
</dbReference>